<dbReference type="AlphaFoldDB" id="A0A8H3R5Q4"/>
<comment type="caution">
    <text evidence="2">The sequence shown here is derived from an EMBL/GenBank/DDBJ whole genome shotgun (WGS) entry which is preliminary data.</text>
</comment>
<proteinExistence type="predicted"/>
<feature type="compositionally biased region" description="Polar residues" evidence="1">
    <location>
        <begin position="29"/>
        <end position="48"/>
    </location>
</feature>
<dbReference type="EMBL" id="BLAL01000356">
    <property type="protein sequence ID" value="GET04404.1"/>
    <property type="molecule type" value="Genomic_DNA"/>
</dbReference>
<protein>
    <recommendedName>
        <fullName evidence="4">Endonuclease/exonuclease/phosphatase domain-containing protein</fullName>
    </recommendedName>
</protein>
<evidence type="ECO:0008006" key="4">
    <source>
        <dbReference type="Google" id="ProtNLM"/>
    </source>
</evidence>
<evidence type="ECO:0000313" key="2">
    <source>
        <dbReference type="EMBL" id="GET04404.1"/>
    </source>
</evidence>
<reference evidence="2" key="1">
    <citation type="submission" date="2019-10" db="EMBL/GenBank/DDBJ databases">
        <title>Conservation and host-specific expression of non-tandemly repeated heterogenous ribosome RNA gene in arbuscular mycorrhizal fungi.</title>
        <authorList>
            <person name="Maeda T."/>
            <person name="Kobayashi Y."/>
            <person name="Nakagawa T."/>
            <person name="Ezawa T."/>
            <person name="Yamaguchi K."/>
            <person name="Bino T."/>
            <person name="Nishimoto Y."/>
            <person name="Shigenobu S."/>
            <person name="Kawaguchi M."/>
        </authorList>
    </citation>
    <scope>NUCLEOTIDE SEQUENCE</scope>
    <source>
        <strain evidence="2">HR1</strain>
    </source>
</reference>
<gene>
    <name evidence="2" type="ORF">RCL2_003070700</name>
</gene>
<sequence length="278" mass="32123">MDESDYWADTYDDPDSWTDEDPQDFYYPNRSSVKPNFRNTRKGSTQKGGSMHMNDSERMQFLMQCNENAIEDIKNDLVKNNQTNTQSQNNKRQNISNLKRMLEMSNSDSTNNYNNDRILSEQINQQSKALSNVANLLFKLENKLDNLTNSTHSNSNNRDVLRGDASVNNVIQNTNNTNTLLNQSTGIRKKKKRKRTKLGINTNNASLPTVNTTPYYFNIGTINVTGLTDIKMQQLIEYMEKWDFYILGLTETSLNVKQAKFVIGTKYPKYDFFNTDHT</sequence>
<dbReference type="Proteomes" id="UP000615446">
    <property type="component" value="Unassembled WGS sequence"/>
</dbReference>
<evidence type="ECO:0000256" key="1">
    <source>
        <dbReference type="SAM" id="MobiDB-lite"/>
    </source>
</evidence>
<organism evidence="2 3">
    <name type="scientific">Rhizophagus clarus</name>
    <dbReference type="NCBI Taxonomy" id="94130"/>
    <lineage>
        <taxon>Eukaryota</taxon>
        <taxon>Fungi</taxon>
        <taxon>Fungi incertae sedis</taxon>
        <taxon>Mucoromycota</taxon>
        <taxon>Glomeromycotina</taxon>
        <taxon>Glomeromycetes</taxon>
        <taxon>Glomerales</taxon>
        <taxon>Glomeraceae</taxon>
        <taxon>Rhizophagus</taxon>
    </lineage>
</organism>
<accession>A0A8H3R5Q4</accession>
<feature type="region of interest" description="Disordered" evidence="1">
    <location>
        <begin position="1"/>
        <end position="53"/>
    </location>
</feature>
<feature type="compositionally biased region" description="Acidic residues" evidence="1">
    <location>
        <begin position="1"/>
        <end position="23"/>
    </location>
</feature>
<evidence type="ECO:0000313" key="3">
    <source>
        <dbReference type="Proteomes" id="UP000615446"/>
    </source>
</evidence>
<name>A0A8H3R5Q4_9GLOM</name>